<dbReference type="AlphaFoldDB" id="A0A1L3NKU3"/>
<organism evidence="1 2">
    <name type="scientific">Clostridium sporogenes</name>
    <dbReference type="NCBI Taxonomy" id="1509"/>
    <lineage>
        <taxon>Bacteria</taxon>
        <taxon>Bacillati</taxon>
        <taxon>Bacillota</taxon>
        <taxon>Clostridia</taxon>
        <taxon>Eubacteriales</taxon>
        <taxon>Clostridiaceae</taxon>
        <taxon>Clostridium</taxon>
    </lineage>
</organism>
<evidence type="ECO:0000313" key="1">
    <source>
        <dbReference type="EMBL" id="APH16730.1"/>
    </source>
</evidence>
<dbReference type="RefSeq" id="WP_072586734.1">
    <property type="nucleotide sequence ID" value="NZ_CP013243.1"/>
</dbReference>
<dbReference type="Proteomes" id="UP000182204">
    <property type="component" value="Chromosome"/>
</dbReference>
<accession>A0A1L3NKU3</accession>
<evidence type="ECO:0000313" key="2">
    <source>
        <dbReference type="Proteomes" id="UP000182204"/>
    </source>
</evidence>
<proteinExistence type="predicted"/>
<sequence length="144" mass="17203">MSNIYFSTLDRKKTYELPILPEEMPELSKSSKNEIFETFNNGEYNFLGKTSLISFNLESWLPAYPNKYRWAKSQINPYLLINMWNIAMDTEKPLRVVINRNKNDFLPQELLNWMVSIENISWHELTNGDVAYKLELKQYREEPK</sequence>
<gene>
    <name evidence="1" type="ORF">NPD5_3433</name>
</gene>
<reference evidence="1 2" key="1">
    <citation type="submission" date="2015-11" db="EMBL/GenBank/DDBJ databases">
        <authorList>
            <person name="Hill K.K."/>
            <person name="Shirey T.B."/>
            <person name="Raphael B."/>
            <person name="Daligault H.E."/>
            <person name="Davenport K.W."/>
            <person name="Bruce D.C."/>
            <person name="Foley B.T."/>
            <person name="Johnson S.L."/>
        </authorList>
    </citation>
    <scope>NUCLEOTIDE SEQUENCE [LARGE SCALE GENOMIC DNA]</scope>
    <source>
        <strain evidence="1 2">CDC_1632</strain>
    </source>
</reference>
<name>A0A1L3NKU3_CLOSG</name>
<dbReference type="EMBL" id="CP013243">
    <property type="protein sequence ID" value="APH16730.1"/>
    <property type="molecule type" value="Genomic_DNA"/>
</dbReference>
<protein>
    <submittedName>
        <fullName evidence="1">Uncharacterized protein</fullName>
    </submittedName>
</protein>